<dbReference type="OrthoDB" id="24630at2759"/>
<dbReference type="SUPFAM" id="SSF143447">
    <property type="entry name" value="AMMECR1-like"/>
    <property type="match status" value="1"/>
</dbReference>
<evidence type="ECO:0000259" key="1">
    <source>
        <dbReference type="PROSITE" id="PS51112"/>
    </source>
</evidence>
<evidence type="ECO:0000313" key="3">
    <source>
        <dbReference type="Proteomes" id="UP000077115"/>
    </source>
</evidence>
<gene>
    <name evidence="2" type="ORF">BDEG_27098</name>
</gene>
<organism evidence="2 3">
    <name type="scientific">Batrachochytrium dendrobatidis (strain JEL423)</name>
    <dbReference type="NCBI Taxonomy" id="403673"/>
    <lineage>
        <taxon>Eukaryota</taxon>
        <taxon>Fungi</taxon>
        <taxon>Fungi incertae sedis</taxon>
        <taxon>Chytridiomycota</taxon>
        <taxon>Chytridiomycota incertae sedis</taxon>
        <taxon>Chytridiomycetes</taxon>
        <taxon>Rhizophydiales</taxon>
        <taxon>Rhizophydiales incertae sedis</taxon>
        <taxon>Batrachochytrium</taxon>
    </lineage>
</organism>
<dbReference type="Pfam" id="PF01871">
    <property type="entry name" value="AMMECR1"/>
    <property type="match status" value="1"/>
</dbReference>
<dbReference type="NCBIfam" id="TIGR00296">
    <property type="entry name" value="TIGR00296 family protein"/>
    <property type="match status" value="1"/>
</dbReference>
<dbReference type="InterPro" id="IPR002733">
    <property type="entry name" value="AMMECR1_domain"/>
</dbReference>
<dbReference type="STRING" id="403673.A0A177WUJ6"/>
<dbReference type="InterPro" id="IPR036071">
    <property type="entry name" value="AMMECR1_dom_sf"/>
</dbReference>
<dbReference type="PROSITE" id="PS51112">
    <property type="entry name" value="AMMECR1"/>
    <property type="match status" value="1"/>
</dbReference>
<dbReference type="AlphaFoldDB" id="A0A177WUJ6"/>
<dbReference type="PANTHER" id="PTHR13016:SF0">
    <property type="entry name" value="AMME SYNDROME CANDIDATE GENE 1 PROTEIN"/>
    <property type="match status" value="1"/>
</dbReference>
<dbReference type="InterPro" id="IPR027485">
    <property type="entry name" value="AMMECR1_N"/>
</dbReference>
<reference evidence="2 3" key="1">
    <citation type="submission" date="2006-10" db="EMBL/GenBank/DDBJ databases">
        <title>The Genome Sequence of Batrachochytrium dendrobatidis JEL423.</title>
        <authorList>
            <consortium name="The Broad Institute Genome Sequencing Platform"/>
            <person name="Birren B."/>
            <person name="Lander E."/>
            <person name="Galagan J."/>
            <person name="Cuomo C."/>
            <person name="Devon K."/>
            <person name="Jaffe D."/>
            <person name="Butler J."/>
            <person name="Alvarez P."/>
            <person name="Gnerre S."/>
            <person name="Grabherr M."/>
            <person name="Kleber M."/>
            <person name="Mauceli E."/>
            <person name="Brockman W."/>
            <person name="Young S."/>
            <person name="LaButti K."/>
            <person name="Sykes S."/>
            <person name="DeCaprio D."/>
            <person name="Crawford M."/>
            <person name="Koehrsen M."/>
            <person name="Engels R."/>
            <person name="Montgomery P."/>
            <person name="Pearson M."/>
            <person name="Howarth C."/>
            <person name="Larson L."/>
            <person name="White J."/>
            <person name="O'Leary S."/>
            <person name="Kodira C."/>
            <person name="Zeng Q."/>
            <person name="Yandava C."/>
            <person name="Alvarado L."/>
            <person name="Longcore J."/>
            <person name="James T."/>
        </authorList>
    </citation>
    <scope>NUCLEOTIDE SEQUENCE [LARGE SCALE GENOMIC DNA]</scope>
    <source>
        <strain evidence="2 3">JEL423</strain>
    </source>
</reference>
<accession>A0A177WUJ6</accession>
<evidence type="ECO:0000313" key="2">
    <source>
        <dbReference type="EMBL" id="OAJ43778.1"/>
    </source>
</evidence>
<feature type="domain" description="AMMECR1" evidence="1">
    <location>
        <begin position="12"/>
        <end position="205"/>
    </location>
</feature>
<dbReference type="InterPro" id="IPR023473">
    <property type="entry name" value="AMMECR1"/>
</dbReference>
<sequence>MSVETPFQEPLGTNKPGAALPDHCYYCFEVLSAHLDNRQPTPPTFPNTQFPLFVTWSLTRTDELRGCIGNFSAMPLHKGLEEYAIVSALQDTRFNPIRKSELANLSCGVSLLINFESGRNWQDWEIGKHGIRISFENEHGRQQSATYLPEVASEQGWDHKQTIDSLLRKGGFRGVITQKLRDSILLVRYQSSKIKVTYDQYQKHLAQ</sequence>
<dbReference type="Proteomes" id="UP000077115">
    <property type="component" value="Unassembled WGS sequence"/>
</dbReference>
<dbReference type="VEuPathDB" id="FungiDB:BDEG_27098"/>
<reference evidence="2 3" key="2">
    <citation type="submission" date="2016-05" db="EMBL/GenBank/DDBJ databases">
        <title>Lineage-specific infection strategies underlie the spectrum of fungal disease in amphibians.</title>
        <authorList>
            <person name="Cuomo C.A."/>
            <person name="Farrer R.A."/>
            <person name="James T."/>
            <person name="Longcore J."/>
            <person name="Birren B."/>
        </authorList>
    </citation>
    <scope>NUCLEOTIDE SEQUENCE [LARGE SCALE GENOMIC DNA]</scope>
    <source>
        <strain evidence="2 3">JEL423</strain>
    </source>
</reference>
<protein>
    <recommendedName>
        <fullName evidence="1">AMMECR1 domain-containing protein</fullName>
    </recommendedName>
</protein>
<dbReference type="EMBL" id="DS022310">
    <property type="protein sequence ID" value="OAJ43778.1"/>
    <property type="molecule type" value="Genomic_DNA"/>
</dbReference>
<proteinExistence type="predicted"/>
<dbReference type="PANTHER" id="PTHR13016">
    <property type="entry name" value="AMMECR1 HOMOLOG"/>
    <property type="match status" value="1"/>
</dbReference>
<dbReference type="Gene3D" id="3.30.700.20">
    <property type="entry name" value="Hypothetical protein ph0010, domain 1"/>
    <property type="match status" value="1"/>
</dbReference>
<dbReference type="eggNOG" id="KOG3274">
    <property type="taxonomic scope" value="Eukaryota"/>
</dbReference>
<name>A0A177WUJ6_BATDL</name>